<dbReference type="InterPro" id="IPR000524">
    <property type="entry name" value="Tscrpt_reg_HTH_GntR"/>
</dbReference>
<evidence type="ECO:0000256" key="3">
    <source>
        <dbReference type="ARBA" id="ARBA00023163"/>
    </source>
</evidence>
<dbReference type="SMART" id="SM00866">
    <property type="entry name" value="UTRA"/>
    <property type="match status" value="1"/>
</dbReference>
<dbReference type="SMART" id="SM00345">
    <property type="entry name" value="HTH_GNTR"/>
    <property type="match status" value="1"/>
</dbReference>
<evidence type="ECO:0000256" key="2">
    <source>
        <dbReference type="ARBA" id="ARBA00023125"/>
    </source>
</evidence>
<name>A0ABX6GP45_9GAMM</name>
<dbReference type="CDD" id="cd07377">
    <property type="entry name" value="WHTH_GntR"/>
    <property type="match status" value="1"/>
</dbReference>
<feature type="domain" description="HTH gntR-type" evidence="4">
    <location>
        <begin position="27"/>
        <end position="95"/>
    </location>
</feature>
<dbReference type="InterPro" id="IPR011663">
    <property type="entry name" value="UTRA"/>
</dbReference>
<gene>
    <name evidence="5" type="ORF">FO014_14430</name>
</gene>
<dbReference type="Proteomes" id="UP000430368">
    <property type="component" value="Chromosome"/>
</dbReference>
<dbReference type="EMBL" id="CP041764">
    <property type="protein sequence ID" value="QHA88051.1"/>
    <property type="molecule type" value="Genomic_DNA"/>
</dbReference>
<evidence type="ECO:0000313" key="6">
    <source>
        <dbReference type="Proteomes" id="UP000430368"/>
    </source>
</evidence>
<dbReference type="Gene3D" id="3.40.1410.10">
    <property type="entry name" value="Chorismate lyase-like"/>
    <property type="match status" value="1"/>
</dbReference>
<dbReference type="InterPro" id="IPR050679">
    <property type="entry name" value="Bact_HTH_transcr_reg"/>
</dbReference>
<evidence type="ECO:0000256" key="1">
    <source>
        <dbReference type="ARBA" id="ARBA00023015"/>
    </source>
</evidence>
<keyword evidence="6" id="KW-1185">Reference proteome</keyword>
<dbReference type="PRINTS" id="PR00035">
    <property type="entry name" value="HTHGNTR"/>
</dbReference>
<dbReference type="PANTHER" id="PTHR44846:SF1">
    <property type="entry name" value="MANNOSYL-D-GLYCERATE TRANSPORT_METABOLISM SYSTEM REPRESSOR MNGR-RELATED"/>
    <property type="match status" value="1"/>
</dbReference>
<dbReference type="Pfam" id="PF07702">
    <property type="entry name" value="UTRA"/>
    <property type="match status" value="1"/>
</dbReference>
<dbReference type="InterPro" id="IPR036388">
    <property type="entry name" value="WH-like_DNA-bd_sf"/>
</dbReference>
<dbReference type="Gene3D" id="1.10.10.10">
    <property type="entry name" value="Winged helix-like DNA-binding domain superfamily/Winged helix DNA-binding domain"/>
    <property type="match status" value="1"/>
</dbReference>
<reference evidence="5 6" key="1">
    <citation type="submission" date="2019-07" db="EMBL/GenBank/DDBJ databases">
        <title>Serratia dokdonensis sp. nov., an elicitor of systemic resistance in Nicotiana Tabacum.</title>
        <authorList>
            <person name="Son J.-S."/>
            <person name="Hwang Y.-J."/>
            <person name="Lee S.-Y."/>
            <person name="Ghim S.-Y."/>
        </authorList>
    </citation>
    <scope>NUCLEOTIDE SEQUENCE [LARGE SCALE GENOMIC DNA]</scope>
    <source>
        <strain evidence="5 6">KUDC3025</strain>
    </source>
</reference>
<sequence>MIEEKQNVDQLSYLIEQQLPLNRHNASPLWQQVKELLLTAIAHSSVEHDTRLPSEQSLCEQLGVSRPIVRMALDGLVASGMVTKVARQGNFVSKSRQEVDFASQNSGLFGEISKGHLVTTRILHIERGTPTKHEKEMLLLPPPADVFRIRRVYFVDGKATSVSMLRIAGHRVPGIEKWIQDNVSVYGTMRDRFGLRIAHSERWFEATMPTREEAELLNIPLLQPLIGIESVGRTQDGTPLEYYQTVFNTATSRIKVIANT</sequence>
<dbReference type="SUPFAM" id="SSF46785">
    <property type="entry name" value="Winged helix' DNA-binding domain"/>
    <property type="match status" value="1"/>
</dbReference>
<protein>
    <submittedName>
        <fullName evidence="5">GntR family transcriptional regulator</fullName>
    </submittedName>
</protein>
<organism evidence="5 6">
    <name type="scientific">Serratia rhizosphaerae</name>
    <dbReference type="NCBI Taxonomy" id="2597702"/>
    <lineage>
        <taxon>Bacteria</taxon>
        <taxon>Pseudomonadati</taxon>
        <taxon>Pseudomonadota</taxon>
        <taxon>Gammaproteobacteria</taxon>
        <taxon>Enterobacterales</taxon>
        <taxon>Yersiniaceae</taxon>
        <taxon>Serratia</taxon>
    </lineage>
</organism>
<dbReference type="PANTHER" id="PTHR44846">
    <property type="entry name" value="MANNOSYL-D-GLYCERATE TRANSPORT/METABOLISM SYSTEM REPRESSOR MNGR-RELATED"/>
    <property type="match status" value="1"/>
</dbReference>
<dbReference type="RefSeq" id="WP_160030022.1">
    <property type="nucleotide sequence ID" value="NZ_CP041764.1"/>
</dbReference>
<dbReference type="Pfam" id="PF00392">
    <property type="entry name" value="GntR"/>
    <property type="match status" value="1"/>
</dbReference>
<accession>A0ABX6GP45</accession>
<keyword evidence="1" id="KW-0805">Transcription regulation</keyword>
<keyword evidence="2" id="KW-0238">DNA-binding</keyword>
<dbReference type="PROSITE" id="PS50949">
    <property type="entry name" value="HTH_GNTR"/>
    <property type="match status" value="1"/>
</dbReference>
<dbReference type="InterPro" id="IPR036390">
    <property type="entry name" value="WH_DNA-bd_sf"/>
</dbReference>
<proteinExistence type="predicted"/>
<dbReference type="InterPro" id="IPR028978">
    <property type="entry name" value="Chorismate_lyase_/UTRA_dom_sf"/>
</dbReference>
<evidence type="ECO:0000313" key="5">
    <source>
        <dbReference type="EMBL" id="QHA88051.1"/>
    </source>
</evidence>
<evidence type="ECO:0000259" key="4">
    <source>
        <dbReference type="PROSITE" id="PS50949"/>
    </source>
</evidence>
<keyword evidence="3" id="KW-0804">Transcription</keyword>
<dbReference type="SUPFAM" id="SSF64288">
    <property type="entry name" value="Chorismate lyase-like"/>
    <property type="match status" value="1"/>
</dbReference>